<evidence type="ECO:0000313" key="2">
    <source>
        <dbReference type="EMBL" id="KOC30552.1"/>
    </source>
</evidence>
<dbReference type="PATRIC" id="fig|285.49.peg.4046"/>
<sequence>MGRIGPLCIKACFLLLAVDWAAQAVARRMEQLVTDKRSWQCHANDIVINFSSVLQLTSYT</sequence>
<dbReference type="EMBL" id="JNVD01000004">
    <property type="protein sequence ID" value="KOC30552.1"/>
    <property type="molecule type" value="Genomic_DNA"/>
</dbReference>
<keyword evidence="1" id="KW-0732">Signal</keyword>
<gene>
    <name evidence="2" type="ORF">GL58_19560</name>
</gene>
<organism evidence="2 3">
    <name type="scientific">Comamonas testosteroni</name>
    <name type="common">Pseudomonas testosteroni</name>
    <dbReference type="NCBI Taxonomy" id="285"/>
    <lineage>
        <taxon>Bacteria</taxon>
        <taxon>Pseudomonadati</taxon>
        <taxon>Pseudomonadota</taxon>
        <taxon>Betaproteobacteria</taxon>
        <taxon>Burkholderiales</taxon>
        <taxon>Comamonadaceae</taxon>
        <taxon>Comamonas</taxon>
    </lineage>
</organism>
<feature type="signal peptide" evidence="1">
    <location>
        <begin position="1"/>
        <end position="26"/>
    </location>
</feature>
<name>A0A0L7N8L3_COMTE</name>
<protein>
    <submittedName>
        <fullName evidence="2">Uncharacterized protein</fullName>
    </submittedName>
</protein>
<reference evidence="3" key="1">
    <citation type="submission" date="2014-06" db="EMBL/GenBank/DDBJ databases">
        <title>Draft genome sequence of C. testosteroni WDL7.</title>
        <authorList>
            <person name="Wu Y."/>
            <person name="Seshan H."/>
            <person name="Arumugam K."/>
        </authorList>
    </citation>
    <scope>NUCLEOTIDE SEQUENCE [LARGE SCALE GENOMIC DNA]</scope>
    <source>
        <strain evidence="3">WDL7</strain>
    </source>
</reference>
<evidence type="ECO:0000256" key="1">
    <source>
        <dbReference type="SAM" id="SignalP"/>
    </source>
</evidence>
<evidence type="ECO:0000313" key="3">
    <source>
        <dbReference type="Proteomes" id="UP000037442"/>
    </source>
</evidence>
<proteinExistence type="predicted"/>
<dbReference type="Proteomes" id="UP000037442">
    <property type="component" value="Unassembled WGS sequence"/>
</dbReference>
<feature type="chain" id="PRO_5005574590" evidence="1">
    <location>
        <begin position="27"/>
        <end position="60"/>
    </location>
</feature>
<dbReference type="AlphaFoldDB" id="A0A0L7N8L3"/>
<accession>A0A0L7N8L3</accession>
<comment type="caution">
    <text evidence="2">The sequence shown here is derived from an EMBL/GenBank/DDBJ whole genome shotgun (WGS) entry which is preliminary data.</text>
</comment>